<dbReference type="Pfam" id="PF18147">
    <property type="entry name" value="Suv3_C_1"/>
    <property type="match status" value="1"/>
</dbReference>
<dbReference type="InterPro" id="IPR001650">
    <property type="entry name" value="Helicase_C-like"/>
</dbReference>
<name>A0A098VU67_9MICR</name>
<dbReference type="GO" id="GO:0045025">
    <property type="term" value="C:mitochondrial degradosome"/>
    <property type="evidence" value="ECO:0007669"/>
    <property type="project" value="TreeGrafter"/>
</dbReference>
<dbReference type="VEuPathDB" id="MicrosporidiaDB:DI09_164p30"/>
<evidence type="ECO:0000259" key="6">
    <source>
        <dbReference type="PROSITE" id="PS51194"/>
    </source>
</evidence>
<dbReference type="Pfam" id="PF22527">
    <property type="entry name" value="DEXQc_Suv3"/>
    <property type="match status" value="2"/>
</dbReference>
<dbReference type="GO" id="GO:0005524">
    <property type="term" value="F:ATP binding"/>
    <property type="evidence" value="ECO:0007669"/>
    <property type="project" value="UniProtKB-KW"/>
</dbReference>
<dbReference type="GO" id="GO:0004386">
    <property type="term" value="F:helicase activity"/>
    <property type="evidence" value="ECO:0007669"/>
    <property type="project" value="UniProtKB-KW"/>
</dbReference>
<dbReference type="CDD" id="cd18805">
    <property type="entry name" value="SF2_C_suv3"/>
    <property type="match status" value="1"/>
</dbReference>
<dbReference type="InterPro" id="IPR027417">
    <property type="entry name" value="P-loop_NTPase"/>
</dbReference>
<dbReference type="SMART" id="SM00490">
    <property type="entry name" value="HELICc"/>
    <property type="match status" value="1"/>
</dbReference>
<dbReference type="GeneID" id="25258601"/>
<dbReference type="GO" id="GO:0016787">
    <property type="term" value="F:hydrolase activity"/>
    <property type="evidence" value="ECO:0007669"/>
    <property type="project" value="UniProtKB-KW"/>
</dbReference>
<dbReference type="SMART" id="SM00487">
    <property type="entry name" value="DEXDc"/>
    <property type="match status" value="1"/>
</dbReference>
<dbReference type="Gene3D" id="3.40.50.300">
    <property type="entry name" value="P-loop containing nucleotide triphosphate hydrolases"/>
    <property type="match status" value="2"/>
</dbReference>
<comment type="caution">
    <text evidence="7">The sequence shown here is derived from an EMBL/GenBank/DDBJ whole genome shotgun (WGS) entry which is preliminary data.</text>
</comment>
<dbReference type="GO" id="GO:0000965">
    <property type="term" value="P:mitochondrial RNA 3'-end processing"/>
    <property type="evidence" value="ECO:0007669"/>
    <property type="project" value="TreeGrafter"/>
</dbReference>
<protein>
    <recommendedName>
        <fullName evidence="6">Helicase C-terminal domain-containing protein</fullName>
    </recommendedName>
</protein>
<evidence type="ECO:0000256" key="5">
    <source>
        <dbReference type="ARBA" id="ARBA00022840"/>
    </source>
</evidence>
<dbReference type="GO" id="GO:0005759">
    <property type="term" value="C:mitochondrial matrix"/>
    <property type="evidence" value="ECO:0007669"/>
    <property type="project" value="UniProtKB-SubCell"/>
</dbReference>
<dbReference type="PANTHER" id="PTHR12131:SF1">
    <property type="entry name" value="ATP-DEPENDENT RNA HELICASE SUPV3L1, MITOCHONDRIAL-RELATED"/>
    <property type="match status" value="1"/>
</dbReference>
<keyword evidence="3" id="KW-0378">Hydrolase</keyword>
<keyword evidence="2" id="KW-0547">Nucleotide-binding</keyword>
<evidence type="ECO:0000256" key="3">
    <source>
        <dbReference type="ARBA" id="ARBA00022801"/>
    </source>
</evidence>
<dbReference type="SUPFAM" id="SSF52540">
    <property type="entry name" value="P-loop containing nucleoside triphosphate hydrolases"/>
    <property type="match status" value="1"/>
</dbReference>
<dbReference type="Pfam" id="PF12513">
    <property type="entry name" value="SUV3_C"/>
    <property type="match status" value="1"/>
</dbReference>
<dbReference type="InterPro" id="IPR050699">
    <property type="entry name" value="RNA-DNA_Helicase"/>
</dbReference>
<reference evidence="7 8" key="1">
    <citation type="submission" date="2014-04" db="EMBL/GenBank/DDBJ databases">
        <title>A new species of microsporidia sheds light on the evolution of extreme parasitism.</title>
        <authorList>
            <person name="Haag K.L."/>
            <person name="James T.Y."/>
            <person name="Larsson R."/>
            <person name="Schaer T.M."/>
            <person name="Refardt D."/>
            <person name="Pombert J.-F."/>
            <person name="Ebert D."/>
        </authorList>
    </citation>
    <scope>NUCLEOTIDE SEQUENCE [LARGE SCALE GENOMIC DNA]</scope>
    <source>
        <strain evidence="7 8">UGP3</strain>
        <tissue evidence="7">Spores</tissue>
    </source>
</reference>
<dbReference type="RefSeq" id="XP_013238948.1">
    <property type="nucleotide sequence ID" value="XM_013383494.1"/>
</dbReference>
<dbReference type="InterPro" id="IPR014001">
    <property type="entry name" value="Helicase_ATP-bd"/>
</dbReference>
<dbReference type="InterPro" id="IPR055206">
    <property type="entry name" value="DEXQc_SUV3"/>
</dbReference>
<dbReference type="Proteomes" id="UP000029725">
    <property type="component" value="Unassembled WGS sequence"/>
</dbReference>
<dbReference type="Gene3D" id="1.20.272.40">
    <property type="match status" value="1"/>
</dbReference>
<feature type="domain" description="Helicase C-terminal" evidence="6">
    <location>
        <begin position="261"/>
        <end position="423"/>
    </location>
</feature>
<dbReference type="InterPro" id="IPR041082">
    <property type="entry name" value="Suv3_C_1"/>
</dbReference>
<accession>A0A098VU67</accession>
<evidence type="ECO:0000313" key="8">
    <source>
        <dbReference type="Proteomes" id="UP000029725"/>
    </source>
</evidence>
<keyword evidence="5" id="KW-0067">ATP-binding</keyword>
<dbReference type="PANTHER" id="PTHR12131">
    <property type="entry name" value="ATP-DEPENDENT RNA AND DNA HELICASE"/>
    <property type="match status" value="1"/>
</dbReference>
<dbReference type="PROSITE" id="PS51194">
    <property type="entry name" value="HELICASE_CTER"/>
    <property type="match status" value="1"/>
</dbReference>
<evidence type="ECO:0000256" key="2">
    <source>
        <dbReference type="ARBA" id="ARBA00022741"/>
    </source>
</evidence>
<dbReference type="Gene3D" id="1.20.58.1080">
    <property type="match status" value="1"/>
</dbReference>
<dbReference type="InterPro" id="IPR022192">
    <property type="entry name" value="SUV3_C"/>
</dbReference>
<dbReference type="EMBL" id="JMKJ01000071">
    <property type="protein sequence ID" value="KGG52512.1"/>
    <property type="molecule type" value="Genomic_DNA"/>
</dbReference>
<organism evidence="7 8">
    <name type="scientific">Mitosporidium daphniae</name>
    <dbReference type="NCBI Taxonomy" id="1485682"/>
    <lineage>
        <taxon>Eukaryota</taxon>
        <taxon>Fungi</taxon>
        <taxon>Fungi incertae sedis</taxon>
        <taxon>Microsporidia</taxon>
        <taxon>Mitosporidium</taxon>
    </lineage>
</organism>
<evidence type="ECO:0000256" key="4">
    <source>
        <dbReference type="ARBA" id="ARBA00022806"/>
    </source>
</evidence>
<dbReference type="Pfam" id="PF00271">
    <property type="entry name" value="Helicase_C"/>
    <property type="match status" value="1"/>
</dbReference>
<keyword evidence="4" id="KW-0347">Helicase</keyword>
<dbReference type="FunFam" id="3.40.50.300:FF:000957">
    <property type="entry name" value="ATP-dependent RNA helicase SUV3L, mitochondrial"/>
    <property type="match status" value="1"/>
</dbReference>
<gene>
    <name evidence="7" type="ORF">DI09_164p30</name>
</gene>
<dbReference type="HOGENOM" id="CLU_010647_2_0_1"/>
<comment type="subcellular location">
    <subcellularLocation>
        <location evidence="1">Mitochondrion matrix</location>
    </subcellularLocation>
</comment>
<dbReference type="OrthoDB" id="6692397at2759"/>
<sequence>MLNITCSPIVTVSFVRVRFFTSTALKNPAAWFPLARSMKRKIIAHLGPTNSGKTHAALQRLRESGEQGEGGVYCAPLRLLAMEMYDRLNAEGLRCGLATGEAIRGPKLCTTFERKTDDENATLNSASIDDGEKTRDLEVMDSLRVLFGYDSSTLRKRIQDAPFLSCTMADYGTPIGVAVIDEIQMMSDPDRGWAFTHALLGLPAKEIHVCGEPAILPLLKRISLLLEETIEIHTHYKRLVPLEAESKPLGRIHAGGGLMTNVSHSCGSLSLRKGDCVIAFSRRSIFLTKKAIEMQTKRKVAVIYGTLPLESRTVQARLFNDPNSDYDVLVATDAIGMGLNLNIKRIIFSSLLKWDGGKKAMIPHQAIRQISGRAGRFGSVYDERGLVTADLVRVRDSLSRAQEPMSYVSACIFPLCSQIELLSRDHPTKGFNFLLDIFANEFHNKRSAFFLSSIDCAKKLAIATDGIGLSLRDKYTLICSPVSHQNPEMMKSFVFYASHISSGKPCPMHVDLPKEGKLCMSSSNIWDSSLLDYETLHKTLNLYLWLSIRYPAVFVQRKEALEISKKIEELIMDSLISMSEIAISSRSHQKPSKSLLKSTKSANFG</sequence>
<evidence type="ECO:0000256" key="1">
    <source>
        <dbReference type="ARBA" id="ARBA00004305"/>
    </source>
</evidence>
<proteinExistence type="predicted"/>
<dbReference type="AlphaFoldDB" id="A0A098VU67"/>
<evidence type="ECO:0000313" key="7">
    <source>
        <dbReference type="EMBL" id="KGG52512.1"/>
    </source>
</evidence>
<keyword evidence="8" id="KW-1185">Reference proteome</keyword>